<evidence type="ECO:0000259" key="2">
    <source>
        <dbReference type="Pfam" id="PF03787"/>
    </source>
</evidence>
<dbReference type="NCBIfam" id="TIGR01894">
    <property type="entry name" value="cas_TM1795_cmr1"/>
    <property type="match status" value="1"/>
</dbReference>
<dbReference type="STRING" id="666510.ASAC_0011"/>
<proteinExistence type="predicted"/>
<keyword evidence="1" id="KW-0051">Antiviral defense</keyword>
<dbReference type="GO" id="GO:0051607">
    <property type="term" value="P:defense response to virus"/>
    <property type="evidence" value="ECO:0007669"/>
    <property type="project" value="UniProtKB-KW"/>
</dbReference>
<sequence>MSLDETLVKEARMRALGLFNERRLVARLRLTPTTPWWGGDHSTRTSQEVDEDEINGRLRWFLRTVYNRFCARDLSDYSEAEKFVSGFLGSTGMVSRYVFRASTLGPGDVAKQFDQLPRVKLTLLGNRRGLSKGDLLPLNLRGLDLSIYRSRAEKDPGYDDLVVGGVLITLAFVGVGRGANRGFGRFAPSECPAGGSQFIEKLCTYVKDGNVTEAFRLYYNRFKEVAGCSSENSWEESAVPLAPLVDGEGPDVIRAVPNCTARDSYEALRVLQEAFLKVNLRSVMGRGGLSSAEVHSWLLGLPRRIKSTGYFLVSEESEEPGRRQSMLVASPVRVNNAYRLYFLPFLSLRDHEQIYSMLEHRSGSGEVTKVGDMIRGEELRDVISELVDAVARAAEARCRGAKRVTR</sequence>
<reference evidence="3 4" key="1">
    <citation type="journal article" date="2010" name="Appl. Environ. Microbiol.">
        <title>The genome sequence of the crenarchaeon Acidilobus saccharovorans supports a new order, Acidilobales, and suggests an important ecological role in terrestrial acidic hot springs.</title>
        <authorList>
            <person name="Mardanov A.V."/>
            <person name="Svetlitchnyi V.A."/>
            <person name="Beletsky A.V."/>
            <person name="Prokofeva M.I."/>
            <person name="Bonch-Osmolovskaya E.A."/>
            <person name="Ravin N.V."/>
            <person name="Skryabin K.G."/>
        </authorList>
    </citation>
    <scope>NUCLEOTIDE SEQUENCE [LARGE SCALE GENOMIC DNA]</scope>
    <source>
        <strain evidence="4">DSM 16705 / JCM 18335 / VKM B-2471 / 345-15</strain>
    </source>
</reference>
<gene>
    <name evidence="3" type="ordered locus">ASAC_0011</name>
</gene>
<dbReference type="KEGG" id="asc:ASAC_0011"/>
<dbReference type="Pfam" id="PF03787">
    <property type="entry name" value="RAMPs"/>
    <property type="match status" value="1"/>
</dbReference>
<evidence type="ECO:0000313" key="4">
    <source>
        <dbReference type="Proteomes" id="UP000000346"/>
    </source>
</evidence>
<keyword evidence="4" id="KW-1185">Reference proteome</keyword>
<evidence type="ECO:0000256" key="1">
    <source>
        <dbReference type="ARBA" id="ARBA00023118"/>
    </source>
</evidence>
<dbReference type="InParanoid" id="D9PZD2"/>
<feature type="domain" description="CRISPR type III-associated protein" evidence="2">
    <location>
        <begin position="30"/>
        <end position="186"/>
    </location>
</feature>
<dbReference type="InterPro" id="IPR007522">
    <property type="entry name" value="CRISPR-assoc_prot_TM1795"/>
</dbReference>
<dbReference type="AlphaFoldDB" id="D9PZD2"/>
<dbReference type="EMBL" id="CP001742">
    <property type="protein sequence ID" value="ADL18420.1"/>
    <property type="molecule type" value="Genomic_DNA"/>
</dbReference>
<dbReference type="Proteomes" id="UP000000346">
    <property type="component" value="Chromosome"/>
</dbReference>
<name>D9PZD2_ACIS3</name>
<dbReference type="GeneID" id="9498222"/>
<dbReference type="HOGENOM" id="CLU_580909_0_0_2"/>
<organism evidence="3 4">
    <name type="scientific">Acidilobus saccharovorans (strain DSM 16705 / JCM 18335 / VKM B-2471 / 345-15)</name>
    <dbReference type="NCBI Taxonomy" id="666510"/>
    <lineage>
        <taxon>Archaea</taxon>
        <taxon>Thermoproteota</taxon>
        <taxon>Thermoprotei</taxon>
        <taxon>Acidilobales</taxon>
        <taxon>Acidilobaceae</taxon>
        <taxon>Acidilobus</taxon>
    </lineage>
</organism>
<dbReference type="OrthoDB" id="44234at2157"/>
<dbReference type="InterPro" id="IPR005537">
    <property type="entry name" value="RAMP_III_fam"/>
</dbReference>
<dbReference type="eggNOG" id="arCOG03891">
    <property type="taxonomic scope" value="Archaea"/>
</dbReference>
<evidence type="ECO:0000313" key="3">
    <source>
        <dbReference type="EMBL" id="ADL18420.1"/>
    </source>
</evidence>
<dbReference type="RefSeq" id="WP_013265932.1">
    <property type="nucleotide sequence ID" value="NC_014374.1"/>
</dbReference>
<accession>D9PZD2</accession>
<protein>
    <recommendedName>
        <fullName evidence="2">CRISPR type III-associated protein domain-containing protein</fullName>
    </recommendedName>
</protein>